<dbReference type="AlphaFoldDB" id="A0A482TMG1"/>
<comment type="caution">
    <text evidence="2">The sequence shown here is derived from an EMBL/GenBank/DDBJ whole genome shotgun (WGS) entry which is preliminary data.</text>
</comment>
<evidence type="ECO:0008006" key="4">
    <source>
        <dbReference type="Google" id="ProtNLM"/>
    </source>
</evidence>
<protein>
    <recommendedName>
        <fullName evidence="4">TolC family protein</fullName>
    </recommendedName>
</protein>
<evidence type="ECO:0000256" key="1">
    <source>
        <dbReference type="SAM" id="Phobius"/>
    </source>
</evidence>
<dbReference type="GO" id="GO:0015562">
    <property type="term" value="F:efflux transmembrane transporter activity"/>
    <property type="evidence" value="ECO:0007669"/>
    <property type="project" value="InterPro"/>
</dbReference>
<dbReference type="Gene3D" id="1.20.1600.10">
    <property type="entry name" value="Outer membrane efflux proteins (OEP)"/>
    <property type="match status" value="1"/>
</dbReference>
<organism evidence="2 3">
    <name type="scientific">Flavobacterium petrolei</name>
    <dbReference type="NCBI Taxonomy" id="2259594"/>
    <lineage>
        <taxon>Bacteria</taxon>
        <taxon>Pseudomonadati</taxon>
        <taxon>Bacteroidota</taxon>
        <taxon>Flavobacteriia</taxon>
        <taxon>Flavobacteriales</taxon>
        <taxon>Flavobacteriaceae</taxon>
        <taxon>Flavobacterium</taxon>
    </lineage>
</organism>
<keyword evidence="1" id="KW-1133">Transmembrane helix</keyword>
<keyword evidence="1" id="KW-0472">Membrane</keyword>
<sequence>MNMPIILRETIIRFGTISNLFYVLFQHCFKKGQYKIKVYFYYNMKHIVPLLLMLTLTVFSVNVTKAQSLENDNLEETQMPSLKVIIDSVVNRNAMLKFRNQNIGVKESTLASERIYWTRNFGIQAESKYGNLNNFSTNSDATGSTTVLTNTSQFNYTVGLYLKFPVFDVINRKHQVGLAKIELDAARSMAQAQEDEIRQTVIKMYQDLLLKQKILKIKSKTLGDGRVNMQMVEKEFRNGTVPVAEYVRITSIAANVEVDYEFAKSEFITVKKLLEDMAGFTFYQ</sequence>
<gene>
    <name evidence="2" type="ORF">DR871_004520</name>
</gene>
<proteinExistence type="predicted"/>
<reference evidence="2 3" key="1">
    <citation type="submission" date="2019-01" db="EMBL/GenBank/DDBJ databases">
        <title>Flavobacterium sp. nov. isolated from arctic soil.</title>
        <authorList>
            <person name="Kim D.-U."/>
        </authorList>
    </citation>
    <scope>NUCLEOTIDE SEQUENCE [LARGE SCALE GENOMIC DNA]</scope>
    <source>
        <strain evidence="2 3">Kopri-42</strain>
    </source>
</reference>
<accession>A0A482TMG1</accession>
<feature type="transmembrane region" description="Helical" evidence="1">
    <location>
        <begin position="46"/>
        <end position="63"/>
    </location>
</feature>
<evidence type="ECO:0000313" key="3">
    <source>
        <dbReference type="Proteomes" id="UP000253235"/>
    </source>
</evidence>
<name>A0A482TMG1_9FLAO</name>
<dbReference type="SUPFAM" id="SSF56954">
    <property type="entry name" value="Outer membrane efflux proteins (OEP)"/>
    <property type="match status" value="1"/>
</dbReference>
<dbReference type="EMBL" id="QNVY02000001">
    <property type="protein sequence ID" value="RYJ53321.1"/>
    <property type="molecule type" value="Genomic_DNA"/>
</dbReference>
<evidence type="ECO:0000313" key="2">
    <source>
        <dbReference type="EMBL" id="RYJ53321.1"/>
    </source>
</evidence>
<dbReference type="Proteomes" id="UP000253235">
    <property type="component" value="Unassembled WGS sequence"/>
</dbReference>
<dbReference type="OrthoDB" id="1344356at2"/>
<keyword evidence="1" id="KW-0812">Transmembrane</keyword>
<keyword evidence="3" id="KW-1185">Reference proteome</keyword>